<dbReference type="InterPro" id="IPR051465">
    <property type="entry name" value="Cell_Envelope_Struct_Comp"/>
</dbReference>
<feature type="domain" description="SLH" evidence="2">
    <location>
        <begin position="18"/>
        <end position="81"/>
    </location>
</feature>
<evidence type="ECO:0000259" key="2">
    <source>
        <dbReference type="PROSITE" id="PS51272"/>
    </source>
</evidence>
<proteinExistence type="predicted"/>
<dbReference type="InterPro" id="IPR001119">
    <property type="entry name" value="SLH_dom"/>
</dbReference>
<dbReference type="AlphaFoldDB" id="A0A2N5ZEU2"/>
<sequence length="752" mass="85327">MKKILILLLFTAFIITANSNAFSDVPKDHWAYSAINELAEKGYMGGFPDGSFKGKETVNRYEMAVVIAKMLDKVHDVQTSGGFIDAEEAATLRKLATEFDDELSALGIRVGNLEDRVKKLEDGQKSLETDATKFKIYGSYYYAQDYTIRDDIGTGDSPGFSDPYHDVTLELVSKPSSISEFYMSMNNGMTDIGYAPEFNGQYATATVSTWEVMLSGGGTAEVSDTVKYNDGIDFDDQNKLQIDSLHYKLKAPRSDVRIFFREGYSSLDDPLGMLKNPWHTKIGSTYSKGSGIEASGNFNKDTSYFMSFLTTKNAYGNGSGDDFIALRSRYKVPSNVLPDDSLTIGALYVQDFVNYEPKVEFRSVRGMDFEFIKNGDYSFSTTVSLLENQENVGNADLEDIDSTRGMRADASYKKGALSSNMTYYNYDEGFGLYFLPDYYYAYQNTDFSGRSEWYHTWGDAYTYGERLFDISNGYTMDFGNGQNVYVKMGYTKLWWSKRDATNSWYNFPATKFNLDIYPTFSSKLKAELLNSITKDPAKDEEGKYKNELKLFSTLNDANSTKLELGVWSSKDIDYKNLAGSSRRDSGIWSSIGWNMTDTIYSKVGFDYGKNRIGWDDVNTPDGNKEYRWWMIYNENTIDLESNLTMENSFYYKKSGNFGDELTPARFIKTVLSSSFTSRLKGRFGYWWKRVDDGESNQHVHADVNYTAEDGTKLNLTYSPSWSYGDNAFDKTSIDYTNKETNKKFSFSASTSF</sequence>
<gene>
    <name evidence="3" type="ORF">C0601_08135</name>
</gene>
<evidence type="ECO:0000256" key="1">
    <source>
        <dbReference type="SAM" id="SignalP"/>
    </source>
</evidence>
<dbReference type="EMBL" id="PKTG01000094">
    <property type="protein sequence ID" value="PLX17185.1"/>
    <property type="molecule type" value="Genomic_DNA"/>
</dbReference>
<comment type="caution">
    <text evidence="3">The sequence shown here is derived from an EMBL/GenBank/DDBJ whole genome shotgun (WGS) entry which is preliminary data.</text>
</comment>
<evidence type="ECO:0000313" key="4">
    <source>
        <dbReference type="Proteomes" id="UP000234857"/>
    </source>
</evidence>
<feature type="signal peptide" evidence="1">
    <location>
        <begin position="1"/>
        <end position="23"/>
    </location>
</feature>
<protein>
    <recommendedName>
        <fullName evidence="2">SLH domain-containing protein</fullName>
    </recommendedName>
</protein>
<evidence type="ECO:0000313" key="3">
    <source>
        <dbReference type="EMBL" id="PLX17185.1"/>
    </source>
</evidence>
<dbReference type="PANTHER" id="PTHR43308">
    <property type="entry name" value="OUTER MEMBRANE PROTEIN ALPHA-RELATED"/>
    <property type="match status" value="1"/>
</dbReference>
<name>A0A2N5ZEU2_MUIH1</name>
<dbReference type="Pfam" id="PF00395">
    <property type="entry name" value="SLH"/>
    <property type="match status" value="1"/>
</dbReference>
<dbReference type="PANTHER" id="PTHR43308:SF1">
    <property type="entry name" value="OUTER MEMBRANE PROTEIN ALPHA"/>
    <property type="match status" value="1"/>
</dbReference>
<dbReference type="Proteomes" id="UP000234857">
    <property type="component" value="Unassembled WGS sequence"/>
</dbReference>
<feature type="chain" id="PRO_5014976264" description="SLH domain-containing protein" evidence="1">
    <location>
        <begin position="24"/>
        <end position="752"/>
    </location>
</feature>
<keyword evidence="1" id="KW-0732">Signal</keyword>
<accession>A0A2N5ZEU2</accession>
<reference evidence="3 4" key="1">
    <citation type="submission" date="2017-11" db="EMBL/GenBank/DDBJ databases">
        <title>Genome-resolved metagenomics identifies genetic mobility, metabolic interactions, and unexpected diversity in perchlorate-reducing communities.</title>
        <authorList>
            <person name="Barnum T.P."/>
            <person name="Figueroa I.A."/>
            <person name="Carlstrom C.I."/>
            <person name="Lucas L.N."/>
            <person name="Engelbrektson A.L."/>
            <person name="Coates J.D."/>
        </authorList>
    </citation>
    <scope>NUCLEOTIDE SEQUENCE [LARGE SCALE GENOMIC DNA]</scope>
    <source>
        <strain evidence="3">BM706</strain>
    </source>
</reference>
<organism evidence="3 4">
    <name type="scientific">Muiribacterium halophilum</name>
    <dbReference type="NCBI Taxonomy" id="2053465"/>
    <lineage>
        <taxon>Bacteria</taxon>
        <taxon>Candidatus Muiribacteriota</taxon>
        <taxon>Candidatus Muiribacteriia</taxon>
        <taxon>Candidatus Muiribacteriales</taxon>
        <taxon>Candidatus Muiribacteriaceae</taxon>
        <taxon>Candidatus Muiribacterium</taxon>
    </lineage>
</organism>
<dbReference type="PROSITE" id="PS51272">
    <property type="entry name" value="SLH"/>
    <property type="match status" value="1"/>
</dbReference>